<evidence type="ECO:0000313" key="5">
    <source>
        <dbReference type="Proteomes" id="UP000267029"/>
    </source>
</evidence>
<dbReference type="AlphaFoldDB" id="A0A0R3UFY0"/>
<name>A0A0R3UFY0_MESCO</name>
<evidence type="ECO:0000256" key="2">
    <source>
        <dbReference type="SAM" id="MobiDB-lite"/>
    </source>
</evidence>
<dbReference type="STRING" id="53468.A0A0R3UFY0"/>
<reference evidence="4 5" key="1">
    <citation type="submission" date="2018-10" db="EMBL/GenBank/DDBJ databases">
        <authorList>
            <consortium name="Pathogen Informatics"/>
        </authorList>
    </citation>
    <scope>NUCLEOTIDE SEQUENCE [LARGE SCALE GENOMIC DNA]</scope>
</reference>
<dbReference type="Pfam" id="PF00226">
    <property type="entry name" value="DnaJ"/>
    <property type="match status" value="1"/>
</dbReference>
<dbReference type="SMART" id="SM00271">
    <property type="entry name" value="DnaJ"/>
    <property type="match status" value="1"/>
</dbReference>
<dbReference type="OrthoDB" id="342454at2759"/>
<dbReference type="FunFam" id="1.10.287.110:FF:000158">
    <property type="entry name" value="dnaJ homolog subfamily C member 8"/>
    <property type="match status" value="1"/>
</dbReference>
<dbReference type="Proteomes" id="UP000267029">
    <property type="component" value="Unassembled WGS sequence"/>
</dbReference>
<dbReference type="SUPFAM" id="SSF46565">
    <property type="entry name" value="Chaperone J-domain"/>
    <property type="match status" value="1"/>
</dbReference>
<dbReference type="Gene3D" id="1.10.287.110">
    <property type="entry name" value="DnaJ domain"/>
    <property type="match status" value="1"/>
</dbReference>
<accession>A0A0R3UFY0</accession>
<dbReference type="CDD" id="cd06257">
    <property type="entry name" value="DnaJ"/>
    <property type="match status" value="1"/>
</dbReference>
<sequence length="216" mass="25925">MTDKERIFSEFYSEVKIIEKRDSTLTPKQQIDRLNRPGCTYFNLNPFDVLQIDPEAKMSDIKSRYRQMSLLVHPDKNPDDPDRAQKAFDAVTKAYKTLESAESYRKCQEVVQEAKDRVVQMYRHAVYVQTCKLFADLERLRVDEETKQQNERKRKAEEEEIHRFRVQYDREWRDNYEESRKDRIKSWRSFTAKKAKKGESLGGFKPPKTRMEQRPT</sequence>
<evidence type="ECO:0000256" key="1">
    <source>
        <dbReference type="SAM" id="Coils"/>
    </source>
</evidence>
<evidence type="ECO:0000313" key="4">
    <source>
        <dbReference type="EMBL" id="VDD80068.1"/>
    </source>
</evidence>
<protein>
    <recommendedName>
        <fullName evidence="3">J domain-containing protein</fullName>
    </recommendedName>
</protein>
<proteinExistence type="predicted"/>
<feature type="coiled-coil region" evidence="1">
    <location>
        <begin position="139"/>
        <end position="167"/>
    </location>
</feature>
<keyword evidence="5" id="KW-1185">Reference proteome</keyword>
<feature type="domain" description="J" evidence="3">
    <location>
        <begin position="45"/>
        <end position="119"/>
    </location>
</feature>
<feature type="region of interest" description="Disordered" evidence="2">
    <location>
        <begin position="193"/>
        <end position="216"/>
    </location>
</feature>
<dbReference type="InterPro" id="IPR001623">
    <property type="entry name" value="DnaJ_domain"/>
</dbReference>
<dbReference type="PANTHER" id="PTHR15606:SF4">
    <property type="entry name" value="DNAJ HOMOLOG SUBFAMILY C MEMBER 8"/>
    <property type="match status" value="1"/>
</dbReference>
<dbReference type="PANTHER" id="PTHR15606">
    <property type="entry name" value="DNAJ HOMOLOG SUBFAMILY C MEMBER 8/LIPOPOLYSACCHARIDE SPECIFIC RESPONSE-7-RELATED"/>
    <property type="match status" value="1"/>
</dbReference>
<dbReference type="InterPro" id="IPR036869">
    <property type="entry name" value="J_dom_sf"/>
</dbReference>
<dbReference type="InterPro" id="IPR042858">
    <property type="entry name" value="DNAJC8"/>
</dbReference>
<keyword evidence="1" id="KW-0175">Coiled coil</keyword>
<dbReference type="GO" id="GO:0005634">
    <property type="term" value="C:nucleus"/>
    <property type="evidence" value="ECO:0007669"/>
    <property type="project" value="TreeGrafter"/>
</dbReference>
<organism evidence="4 5">
    <name type="scientific">Mesocestoides corti</name>
    <name type="common">Flatworm</name>
    <dbReference type="NCBI Taxonomy" id="53468"/>
    <lineage>
        <taxon>Eukaryota</taxon>
        <taxon>Metazoa</taxon>
        <taxon>Spiralia</taxon>
        <taxon>Lophotrochozoa</taxon>
        <taxon>Platyhelminthes</taxon>
        <taxon>Cestoda</taxon>
        <taxon>Eucestoda</taxon>
        <taxon>Cyclophyllidea</taxon>
        <taxon>Mesocestoididae</taxon>
        <taxon>Mesocestoides</taxon>
    </lineage>
</organism>
<dbReference type="EMBL" id="UXSR01005233">
    <property type="protein sequence ID" value="VDD80068.1"/>
    <property type="molecule type" value="Genomic_DNA"/>
</dbReference>
<dbReference type="PRINTS" id="PR00625">
    <property type="entry name" value="JDOMAIN"/>
</dbReference>
<dbReference type="PROSITE" id="PS50076">
    <property type="entry name" value="DNAJ_2"/>
    <property type="match status" value="1"/>
</dbReference>
<evidence type="ECO:0000259" key="3">
    <source>
        <dbReference type="PROSITE" id="PS50076"/>
    </source>
</evidence>
<gene>
    <name evidence="4" type="ORF">MCOS_LOCUS6071</name>
</gene>